<evidence type="ECO:0000256" key="5">
    <source>
        <dbReference type="SAM" id="MobiDB-lite"/>
    </source>
</evidence>
<feature type="region of interest" description="Disordered" evidence="5">
    <location>
        <begin position="242"/>
        <end position="266"/>
    </location>
</feature>
<sequence>MSDIWETKIGSESLLTDTDGDGIPDGAEVNLQTKSLYDHDNDGRPDILDMDDDGDGIPSVYEGTSDADSDGLANYLDTDSDGDGVPDRDEVVLSLKDVDSDRVDDRFDADIHSGVDANGDGILDQFTFADSNRNQIADFLDKAVRGLTSHRNIAAAKPAKKSPAQKVQNKVAPAISISNHSEARKPIKEVVHSKTIAKKVQMHDDSDGDGLSNAIELALGLNPSKADSDGDGLNDALEVGIDLKSPQDSDRDGAIDALDPDDDNDGILTRKEIQLSKTLKHKLDTDNDGVFNYQDANDDGDSRLTKLEGSSADNDNDGIPDYLDNNDGISKSDPAKVVVLYDKSNALSNAQSGKQTDPALAIVTSQ</sequence>
<evidence type="ECO:0000256" key="2">
    <source>
        <dbReference type="ARBA" id="ARBA00022525"/>
    </source>
</evidence>
<name>A0A317CPG6_9GAMM</name>
<dbReference type="InterPro" id="IPR028974">
    <property type="entry name" value="TSP_type-3_rpt"/>
</dbReference>
<comment type="subcellular location">
    <subcellularLocation>
        <location evidence="1">Secreted</location>
    </subcellularLocation>
</comment>
<comment type="caution">
    <text evidence="6">The sequence shown here is derived from an EMBL/GenBank/DDBJ whole genome shotgun (WGS) entry which is preliminary data.</text>
</comment>
<keyword evidence="2" id="KW-0964">Secreted</keyword>
<dbReference type="EMBL" id="QGKM01000003">
    <property type="protein sequence ID" value="PWR00459.1"/>
    <property type="molecule type" value="Genomic_DNA"/>
</dbReference>
<keyword evidence="7" id="KW-1185">Reference proteome</keyword>
<evidence type="ECO:0000313" key="7">
    <source>
        <dbReference type="Proteomes" id="UP000245539"/>
    </source>
</evidence>
<proteinExistence type="predicted"/>
<dbReference type="PANTHER" id="PTHR37467:SF1">
    <property type="entry name" value="EXPORTED CALCIUM-BINDING GLYCOPROTEIN"/>
    <property type="match status" value="1"/>
</dbReference>
<dbReference type="Pfam" id="PF18884">
    <property type="entry name" value="TSP3_bac"/>
    <property type="match status" value="4"/>
</dbReference>
<dbReference type="AlphaFoldDB" id="A0A317CPG6"/>
<dbReference type="Proteomes" id="UP000245539">
    <property type="component" value="Unassembled WGS sequence"/>
</dbReference>
<feature type="compositionally biased region" description="Basic and acidic residues" evidence="5">
    <location>
        <begin position="245"/>
        <end position="254"/>
    </location>
</feature>
<dbReference type="SUPFAM" id="SSF103647">
    <property type="entry name" value="TSP type-3 repeat"/>
    <property type="match status" value="2"/>
</dbReference>
<evidence type="ECO:0000313" key="6">
    <source>
        <dbReference type="EMBL" id="PWR00459.1"/>
    </source>
</evidence>
<dbReference type="PANTHER" id="PTHR37467">
    <property type="entry name" value="EXPORTED CALCIUM-BINDING GLYCOPROTEIN-RELATED"/>
    <property type="match status" value="1"/>
</dbReference>
<organism evidence="6 7">
    <name type="scientific">Leucothrix pacifica</name>
    <dbReference type="NCBI Taxonomy" id="1247513"/>
    <lineage>
        <taxon>Bacteria</taxon>
        <taxon>Pseudomonadati</taxon>
        <taxon>Pseudomonadota</taxon>
        <taxon>Gammaproteobacteria</taxon>
        <taxon>Thiotrichales</taxon>
        <taxon>Thiotrichaceae</taxon>
        <taxon>Leucothrix</taxon>
    </lineage>
</organism>
<evidence type="ECO:0000256" key="3">
    <source>
        <dbReference type="ARBA" id="ARBA00022729"/>
    </source>
</evidence>
<dbReference type="OrthoDB" id="5625063at2"/>
<dbReference type="InterPro" id="IPR059100">
    <property type="entry name" value="TSP3_bac"/>
</dbReference>
<dbReference type="GO" id="GO:0005509">
    <property type="term" value="F:calcium ion binding"/>
    <property type="evidence" value="ECO:0007669"/>
    <property type="project" value="InterPro"/>
</dbReference>
<accession>A0A317CPG6</accession>
<protein>
    <recommendedName>
        <fullName evidence="8">EF-hand domain-containing protein</fullName>
    </recommendedName>
</protein>
<evidence type="ECO:0000256" key="1">
    <source>
        <dbReference type="ARBA" id="ARBA00004613"/>
    </source>
</evidence>
<feature type="region of interest" description="Disordered" evidence="5">
    <location>
        <begin position="286"/>
        <end position="330"/>
    </location>
</feature>
<feature type="region of interest" description="Disordered" evidence="5">
    <location>
        <begin position="1"/>
        <end position="88"/>
    </location>
</feature>
<feature type="compositionally biased region" description="Basic and acidic residues" evidence="5">
    <location>
        <begin position="36"/>
        <end position="47"/>
    </location>
</feature>
<dbReference type="InterPro" id="IPR053180">
    <property type="entry name" value="Ca-binding_acidic-repeat"/>
</dbReference>
<keyword evidence="3" id="KW-0732">Signal</keyword>
<evidence type="ECO:0008006" key="8">
    <source>
        <dbReference type="Google" id="ProtNLM"/>
    </source>
</evidence>
<keyword evidence="4" id="KW-0106">Calcium</keyword>
<evidence type="ECO:0000256" key="4">
    <source>
        <dbReference type="ARBA" id="ARBA00022837"/>
    </source>
</evidence>
<gene>
    <name evidence="6" type="ORF">DKW60_01140</name>
</gene>
<dbReference type="Gene3D" id="4.10.1080.10">
    <property type="entry name" value="TSP type-3 repeat"/>
    <property type="match status" value="1"/>
</dbReference>
<reference evidence="6 7" key="1">
    <citation type="submission" date="2018-05" db="EMBL/GenBank/DDBJ databases">
        <title>Leucothrix arctica sp. nov., isolated from Arctic seawater.</title>
        <authorList>
            <person name="Choi A."/>
            <person name="Baek K."/>
        </authorList>
    </citation>
    <scope>NUCLEOTIDE SEQUENCE [LARGE SCALE GENOMIC DNA]</scope>
    <source>
        <strain evidence="6 7">JCM 18388</strain>
    </source>
</reference>